<accession>D9Q2F3</accession>
<dbReference type="EMBL" id="CP001742">
    <property type="protein sequence ID" value="ADL19491.1"/>
    <property type="molecule type" value="Genomic_DNA"/>
</dbReference>
<dbReference type="KEGG" id="asc:ASAC_1086"/>
<name>D9Q2F3_ACIS3</name>
<gene>
    <name evidence="1" type="ordered locus">ASAC_1086</name>
</gene>
<organism evidence="1 2">
    <name type="scientific">Acidilobus saccharovorans (strain DSM 16705 / JCM 18335 / VKM B-2471 / 345-15)</name>
    <dbReference type="NCBI Taxonomy" id="666510"/>
    <lineage>
        <taxon>Archaea</taxon>
        <taxon>Thermoproteota</taxon>
        <taxon>Thermoprotei</taxon>
        <taxon>Acidilobales</taxon>
        <taxon>Acidilobaceae</taxon>
        <taxon>Acidilobus</taxon>
    </lineage>
</organism>
<dbReference type="Proteomes" id="UP000000346">
    <property type="component" value="Chromosome"/>
</dbReference>
<proteinExistence type="predicted"/>
<protein>
    <submittedName>
        <fullName evidence="1">Uncharacterized protein</fullName>
    </submittedName>
</protein>
<dbReference type="AlphaFoldDB" id="D9Q2F3"/>
<evidence type="ECO:0000313" key="1">
    <source>
        <dbReference type="EMBL" id="ADL19491.1"/>
    </source>
</evidence>
<reference evidence="1 2" key="1">
    <citation type="journal article" date="2010" name="Appl. Environ. Microbiol.">
        <title>The genome sequence of the crenarchaeon Acidilobus saccharovorans supports a new order, Acidilobales, and suggests an important ecological role in terrestrial acidic hot springs.</title>
        <authorList>
            <person name="Mardanov A.V."/>
            <person name="Svetlitchnyi V.A."/>
            <person name="Beletsky A.V."/>
            <person name="Prokofeva M.I."/>
            <person name="Bonch-Osmolovskaya E.A."/>
            <person name="Ravin N.V."/>
            <person name="Skryabin K.G."/>
        </authorList>
    </citation>
    <scope>NUCLEOTIDE SEQUENCE [LARGE SCALE GENOMIC DNA]</scope>
    <source>
        <strain evidence="2">DSM 16705 / JCM 18335 / VKM B-2471 / 345-15</strain>
    </source>
</reference>
<dbReference type="InParanoid" id="D9Q2F3"/>
<evidence type="ECO:0000313" key="2">
    <source>
        <dbReference type="Proteomes" id="UP000000346"/>
    </source>
</evidence>
<sequence>MRAKVLSEYDNMRMQLVNEGGLLVTTALDDSDVEKLVLLALEEAKSPVSWRELKAIFQGIVGEDRLRRILGSLKARNVVAELTHTRYSLPNYVPELEMNKVKNPLVFRNANEDQENLYEDNSN</sequence>
<dbReference type="HOGENOM" id="CLU_2009981_0_0_2"/>
<dbReference type="eggNOG" id="arCOG03878">
    <property type="taxonomic scope" value="Archaea"/>
</dbReference>
<keyword evidence="2" id="KW-1185">Reference proteome</keyword>